<proteinExistence type="predicted"/>
<sequence length="66" mass="8261">MKNLRFDARTGEIKEFVQTWLLFNEDRRKKEEELDGYYMIVTSEYRETDKKFIKLYRGMKMRRSLK</sequence>
<dbReference type="EMBL" id="JBHUMQ010000035">
    <property type="protein sequence ID" value="MFD2695049.1"/>
    <property type="molecule type" value="Genomic_DNA"/>
</dbReference>
<dbReference type="Proteomes" id="UP001597399">
    <property type="component" value="Unassembled WGS sequence"/>
</dbReference>
<evidence type="ECO:0000313" key="2">
    <source>
        <dbReference type="Proteomes" id="UP001597399"/>
    </source>
</evidence>
<reference evidence="2" key="1">
    <citation type="journal article" date="2019" name="Int. J. Syst. Evol. Microbiol.">
        <title>The Global Catalogue of Microorganisms (GCM) 10K type strain sequencing project: providing services to taxonomists for standard genome sequencing and annotation.</title>
        <authorList>
            <consortium name="The Broad Institute Genomics Platform"/>
            <consortium name="The Broad Institute Genome Sequencing Center for Infectious Disease"/>
            <person name="Wu L."/>
            <person name="Ma J."/>
        </authorList>
    </citation>
    <scope>NUCLEOTIDE SEQUENCE [LARGE SCALE GENOMIC DNA]</scope>
    <source>
        <strain evidence="2">TISTR 2466</strain>
    </source>
</reference>
<dbReference type="RefSeq" id="WP_253065146.1">
    <property type="nucleotide sequence ID" value="NZ_JAMXWM010000037.1"/>
</dbReference>
<protein>
    <submittedName>
        <fullName evidence="1">Uncharacterized protein</fullName>
    </submittedName>
</protein>
<keyword evidence="2" id="KW-1185">Reference proteome</keyword>
<name>A0ABW5S5M9_9BACL</name>
<accession>A0ABW5S5M9</accession>
<gene>
    <name evidence="1" type="ORF">ACFSUE_15640</name>
</gene>
<evidence type="ECO:0000313" key="1">
    <source>
        <dbReference type="EMBL" id="MFD2695049.1"/>
    </source>
</evidence>
<organism evidence="1 2">
    <name type="scientific">Sporolactobacillus shoreicorticis</name>
    <dbReference type="NCBI Taxonomy" id="1923877"/>
    <lineage>
        <taxon>Bacteria</taxon>
        <taxon>Bacillati</taxon>
        <taxon>Bacillota</taxon>
        <taxon>Bacilli</taxon>
        <taxon>Bacillales</taxon>
        <taxon>Sporolactobacillaceae</taxon>
        <taxon>Sporolactobacillus</taxon>
    </lineage>
</organism>
<comment type="caution">
    <text evidence="1">The sequence shown here is derived from an EMBL/GenBank/DDBJ whole genome shotgun (WGS) entry which is preliminary data.</text>
</comment>